<evidence type="ECO:0000313" key="4">
    <source>
        <dbReference type="EMBL" id="CCO14865.1"/>
    </source>
</evidence>
<keyword evidence="5" id="KW-1185">Reference proteome</keyword>
<dbReference type="GO" id="GO:0000914">
    <property type="term" value="P:phragmoplast assembly"/>
    <property type="evidence" value="ECO:0007669"/>
    <property type="project" value="InterPro"/>
</dbReference>
<dbReference type="SMART" id="SM00220">
    <property type="entry name" value="S_TKc"/>
    <property type="match status" value="1"/>
</dbReference>
<sequence>MDRFHIYESIGKGKHSVVYKGREKKSIQYYAVKSVEKSQRQRVLQEVHALRAIKHERALKFVAWYETRNHLWLVLEYCVGGTLLNVLKQDGRLPESSIRRFAVDLCRGLRALHGAGLLHCDVKPSNALLSEHGKVKLCGFGLSRRVASNVAMLSSSHGGGDTMNNNSRASVASSTTTSSSSYGNGVSSTFTSSRGSGHLSLAKRGSPAYMAPELFTSIGVHSYASDLWALGCVLYEFVAGYPPFARTRLSELVEAVLEEEPEPLPRERCSESLESLIMGLLIKRPHQRMTWQDVVEHEFFRRPAFVSSSSAGAGTSNATANERGGSGDVSLSIKKLIEEHKKKPLPKETAFEQMAQKLKAEDLAARLKSLNPKSPGGNVSVVHGGLLTASLRQSCDVGGLSRAARTNLDRERSALGYGNNNKGGSGNSGSVNNVNSNVNVDAEKNYFDSENRNSVDVVMETADFEVNFALENFSQNDENNRNVANTSHDETFEDARGDNQRVSVNSTTSSVAEYEEKRRTVPMKAPGVQRLCTVDLPSTPARTPKRNEREDGNSGGSSSDEDDDNVEYHEVDGVNGEDDDENDDENTRKKKGSVIILSPDTPNGRRKKSLLDNRRSAGGESALLKSPPRGGNREQIENGGRDSRTMMAKTPWKHRTMPSDLDETMDDDENEEDANDDDDPNALAIVPNGEENDDEKECDESVYSISTLSTHASDLVVRPIVNNRRVEPNGAAMDPVHDAKALPFPALDVKSVLGLSRPELEAFLTAVYRSVAESSPMRSKVNALAYFETLCSNAEAANVLVNSSLASMFVEVLAQSKAPTLRTRLCSILGLLFRHATEIGDELLANEKTNICETLAEVIDDSNERAKRKAMATLGELLFYVATQSERDVSFDDDESQEGEDEEDNNGNLAPRTKAKVGPETAAVIWGVSDKVLAAVCSKLNVTEDAVTRHYATKTIENIVTPRCDDDDDGHEVDDDNKEENAENECKHPKWVQDTFLTNATLAKLFEIALADQRESESARVTASSAAARCLASSPQLLVDFATSSVCAHYVSRLISDDSSKVSGNGLRCLNVVLSNEASKHAFLETLRASSSTASNGDTGDLKNNSTGGSGGGSAFYADENILAKELSLISERGANSINRGKALVAISALCSAHPAWLVHFTNNRILYVAEKVTLHANNDVYLTRCAECLFRTIADLSRRASDAISSEARRIIADANEKLSLETFDVNDVRRTHFSQSGATALFPALAHALCVGFMRDRVCDEAFLRKVSVFIQAAATALPSAAAAPLEEMDANNNANNKSPSKWFSGFRGGNTASKERMFQELLDRKIKASEEFRLGVSSLLETLSRDAQKSLLRFPKVTIREVLPALAKLLRGSDSPDARFLALKLTCDSMLPLLALQPVENMDDESVPEETTNVHDKEGIVCCQIDADDKRYLAESLRTDFLPSCPALLMDEDPIPLYALKLLAGSINNGGAEEEEENANARGDEALEKALAHFASKFFAFLSLDHANNNAHNARLCLFLCRSKSSILSTRKLFTELNACERVADVLVYSRENRVEPFVEPASKMCEVLAKRAMQTLEDTSTESTDGEDLIDASLRAMRTFAEISQTFLECTTAAIDDDTSITYAEAAAEALRISCAVHPDVSTQSLLVLTSSTSSSNGVHSPGAMALSGVGESHPFCESIERFASDAFEALLVVPLHNSDSEKTKSQTAAASSHTRKRLQSLRSKVIDAVANAFTAVANEGLTFHEDLSREQRERASMALGKLSYVNVPGASRASRSFAAICRAANSPSVFNK</sequence>
<dbReference type="PANTHER" id="PTHR46562">
    <property type="entry name" value="SERINE/THREONINE-KINASE ULK4-LIKE PROTEIN-RELATED"/>
    <property type="match status" value="1"/>
</dbReference>
<evidence type="ECO:0000256" key="2">
    <source>
        <dbReference type="SAM" id="MobiDB-lite"/>
    </source>
</evidence>
<dbReference type="Pfam" id="PF24970">
    <property type="entry name" value="ARM_RUK"/>
    <property type="match status" value="1"/>
</dbReference>
<feature type="domain" description="Protein kinase" evidence="3">
    <location>
        <begin position="4"/>
        <end position="300"/>
    </location>
</feature>
<dbReference type="PROSITE" id="PS50011">
    <property type="entry name" value="PROTEIN_KINASE_DOM"/>
    <property type="match status" value="1"/>
</dbReference>
<feature type="region of interest" description="Disordered" evidence="2">
    <location>
        <begin position="888"/>
        <end position="915"/>
    </location>
</feature>
<proteinExistence type="predicted"/>
<dbReference type="GeneID" id="19017271"/>
<dbReference type="RefSeq" id="XP_007514625.1">
    <property type="nucleotide sequence ID" value="XM_007514563.1"/>
</dbReference>
<feature type="compositionally biased region" description="Basic and acidic residues" evidence="2">
    <location>
        <begin position="487"/>
        <end position="499"/>
    </location>
</feature>
<dbReference type="InterPro" id="IPR056980">
    <property type="entry name" value="ARM_RUK"/>
</dbReference>
<feature type="region of interest" description="Disordered" evidence="2">
    <location>
        <begin position="411"/>
        <end position="436"/>
    </location>
</feature>
<feature type="compositionally biased region" description="Low complexity" evidence="2">
    <location>
        <begin position="307"/>
        <end position="321"/>
    </location>
</feature>
<gene>
    <name evidence="4" type="ORF">Bathy02g01570</name>
</gene>
<dbReference type="STRING" id="41875.K8ER30"/>
<dbReference type="InterPro" id="IPR016024">
    <property type="entry name" value="ARM-type_fold"/>
</dbReference>
<feature type="compositionally biased region" description="Polar residues" evidence="2">
    <location>
        <begin position="500"/>
        <end position="511"/>
    </location>
</feature>
<feature type="binding site" evidence="1">
    <location>
        <position position="33"/>
    </location>
    <ligand>
        <name>ATP</name>
        <dbReference type="ChEBI" id="CHEBI:30616"/>
    </ligand>
</feature>
<dbReference type="Pfam" id="PF00069">
    <property type="entry name" value="Pkinase"/>
    <property type="match status" value="2"/>
</dbReference>
<feature type="region of interest" description="Disordered" evidence="2">
    <location>
        <begin position="477"/>
        <end position="699"/>
    </location>
</feature>
<feature type="region of interest" description="Disordered" evidence="2">
    <location>
        <begin position="155"/>
        <end position="196"/>
    </location>
</feature>
<dbReference type="PANTHER" id="PTHR46562:SF1">
    <property type="entry name" value="SERINE_THREONINE-PROTEIN KINASE ULK4"/>
    <property type="match status" value="1"/>
</dbReference>
<dbReference type="Pfam" id="PF23606">
    <property type="entry name" value="HEAT_ULK4"/>
    <property type="match status" value="1"/>
</dbReference>
<feature type="compositionally biased region" description="Acidic residues" evidence="2">
    <location>
        <begin position="891"/>
        <end position="905"/>
    </location>
</feature>
<dbReference type="eggNOG" id="KOG0597">
    <property type="taxonomic scope" value="Eukaryota"/>
</dbReference>
<dbReference type="GO" id="GO:0008017">
    <property type="term" value="F:microtubule binding"/>
    <property type="evidence" value="ECO:0007669"/>
    <property type="project" value="InterPro"/>
</dbReference>
<dbReference type="InterPro" id="IPR044591">
    <property type="entry name" value="RUK"/>
</dbReference>
<feature type="compositionally biased region" description="Acidic residues" evidence="2">
    <location>
        <begin position="690"/>
        <end position="699"/>
    </location>
</feature>
<dbReference type="InterPro" id="IPR056981">
    <property type="entry name" value="HEAT_ULK4_RUNKEL"/>
</dbReference>
<feature type="compositionally biased region" description="Acidic residues" evidence="2">
    <location>
        <begin position="575"/>
        <end position="584"/>
    </location>
</feature>
<dbReference type="KEGG" id="bpg:Bathy02g01570"/>
<keyword evidence="1" id="KW-0547">Nucleotide-binding</keyword>
<dbReference type="OrthoDB" id="24822at2759"/>
<evidence type="ECO:0000256" key="1">
    <source>
        <dbReference type="PROSITE-ProRule" id="PRU10141"/>
    </source>
</evidence>
<accession>K8ER30</accession>
<feature type="compositionally biased region" description="Acidic residues" evidence="2">
    <location>
        <begin position="660"/>
        <end position="680"/>
    </location>
</feature>
<feature type="compositionally biased region" description="Basic and acidic residues" evidence="2">
    <location>
        <begin position="631"/>
        <end position="644"/>
    </location>
</feature>
<dbReference type="GO" id="GO:0004672">
    <property type="term" value="F:protein kinase activity"/>
    <property type="evidence" value="ECO:0007669"/>
    <property type="project" value="InterPro"/>
</dbReference>
<dbReference type="GO" id="GO:0005524">
    <property type="term" value="F:ATP binding"/>
    <property type="evidence" value="ECO:0007669"/>
    <property type="project" value="UniProtKB-UniRule"/>
</dbReference>
<dbReference type="SUPFAM" id="SSF56112">
    <property type="entry name" value="Protein kinase-like (PK-like)"/>
    <property type="match status" value="1"/>
</dbReference>
<evidence type="ECO:0000313" key="5">
    <source>
        <dbReference type="Proteomes" id="UP000198341"/>
    </source>
</evidence>
<keyword evidence="1" id="KW-0067">ATP-binding</keyword>
<dbReference type="Gene3D" id="1.25.10.10">
    <property type="entry name" value="Leucine-rich Repeat Variant"/>
    <property type="match status" value="1"/>
</dbReference>
<dbReference type="SUPFAM" id="SSF48371">
    <property type="entry name" value="ARM repeat"/>
    <property type="match status" value="1"/>
</dbReference>
<feature type="compositionally biased region" description="Low complexity" evidence="2">
    <location>
        <begin position="164"/>
        <end position="189"/>
    </location>
</feature>
<protein>
    <recommendedName>
        <fullName evidence="3">Protein kinase domain-containing protein</fullName>
    </recommendedName>
</protein>
<evidence type="ECO:0000259" key="3">
    <source>
        <dbReference type="PROSITE" id="PS50011"/>
    </source>
</evidence>
<reference evidence="4 5" key="1">
    <citation type="submission" date="2011-10" db="EMBL/GenBank/DDBJ databases">
        <authorList>
            <person name="Genoscope - CEA"/>
        </authorList>
    </citation>
    <scope>NUCLEOTIDE SEQUENCE [LARGE SCALE GENOMIC DNA]</scope>
    <source>
        <strain evidence="4 5">RCC 1105</strain>
    </source>
</reference>
<dbReference type="PROSITE" id="PS00107">
    <property type="entry name" value="PROTEIN_KINASE_ATP"/>
    <property type="match status" value="1"/>
</dbReference>
<organism evidence="4 5">
    <name type="scientific">Bathycoccus prasinos</name>
    <dbReference type="NCBI Taxonomy" id="41875"/>
    <lineage>
        <taxon>Eukaryota</taxon>
        <taxon>Viridiplantae</taxon>
        <taxon>Chlorophyta</taxon>
        <taxon>Mamiellophyceae</taxon>
        <taxon>Mamiellales</taxon>
        <taxon>Bathycoccaceae</taxon>
        <taxon>Bathycoccus</taxon>
    </lineage>
</organism>
<dbReference type="Gene3D" id="1.10.510.10">
    <property type="entry name" value="Transferase(Phosphotransferase) domain 1"/>
    <property type="match status" value="1"/>
</dbReference>
<feature type="region of interest" description="Disordered" evidence="2">
    <location>
        <begin position="961"/>
        <end position="985"/>
    </location>
</feature>
<feature type="region of interest" description="Disordered" evidence="2">
    <location>
        <begin position="307"/>
        <end position="326"/>
    </location>
</feature>
<dbReference type="Proteomes" id="UP000198341">
    <property type="component" value="Chromosome 2"/>
</dbReference>
<feature type="compositionally biased region" description="Polar residues" evidence="2">
    <location>
        <begin position="477"/>
        <end position="486"/>
    </location>
</feature>
<dbReference type="EMBL" id="FO082277">
    <property type="protein sequence ID" value="CCO14865.1"/>
    <property type="molecule type" value="Genomic_DNA"/>
</dbReference>
<dbReference type="InterPro" id="IPR017441">
    <property type="entry name" value="Protein_kinase_ATP_BS"/>
</dbReference>
<dbReference type="InterPro" id="IPR011009">
    <property type="entry name" value="Kinase-like_dom_sf"/>
</dbReference>
<dbReference type="InterPro" id="IPR011989">
    <property type="entry name" value="ARM-like"/>
</dbReference>
<feature type="compositionally biased region" description="Acidic residues" evidence="2">
    <location>
        <begin position="965"/>
        <end position="978"/>
    </location>
</feature>
<dbReference type="InterPro" id="IPR000719">
    <property type="entry name" value="Prot_kinase_dom"/>
</dbReference>
<name>K8ER30_9CHLO</name>